<keyword evidence="6" id="KW-0067">ATP-binding</keyword>
<dbReference type="InterPro" id="IPR050187">
    <property type="entry name" value="Lipid_Phosphate_FormReg"/>
</dbReference>
<organism evidence="10 11">
    <name type="scientific">Candidatus Gallimonas intestinigallinarum</name>
    <dbReference type="NCBI Taxonomy" id="2838604"/>
    <lineage>
        <taxon>Bacteria</taxon>
        <taxon>Bacillati</taxon>
        <taxon>Bacillota</taxon>
        <taxon>Clostridia</taxon>
        <taxon>Candidatus Gallimonas</taxon>
    </lineage>
</organism>
<comment type="similarity">
    <text evidence="2">Belongs to the diacylglycerol/lipid kinase family.</text>
</comment>
<dbReference type="InterPro" id="IPR017438">
    <property type="entry name" value="ATP-NAD_kinase_N"/>
</dbReference>
<dbReference type="AlphaFoldDB" id="A0A9D2DY93"/>
<evidence type="ECO:0000256" key="5">
    <source>
        <dbReference type="ARBA" id="ARBA00022777"/>
    </source>
</evidence>
<dbReference type="GO" id="GO:0005886">
    <property type="term" value="C:plasma membrane"/>
    <property type="evidence" value="ECO:0007669"/>
    <property type="project" value="TreeGrafter"/>
</dbReference>
<dbReference type="PANTHER" id="PTHR12358:SF106">
    <property type="entry name" value="LIPID KINASE YEGS"/>
    <property type="match status" value="1"/>
</dbReference>
<proteinExistence type="inferred from homology"/>
<keyword evidence="7" id="KW-0443">Lipid metabolism</keyword>
<dbReference type="Pfam" id="PF00781">
    <property type="entry name" value="DAGK_cat"/>
    <property type="match status" value="1"/>
</dbReference>
<dbReference type="InterPro" id="IPR045540">
    <property type="entry name" value="YegS/DAGK_C"/>
</dbReference>
<dbReference type="Gene3D" id="3.40.50.10330">
    <property type="entry name" value="Probable inorganic polyphosphate/atp-NAD kinase, domain 1"/>
    <property type="match status" value="1"/>
</dbReference>
<evidence type="ECO:0000256" key="7">
    <source>
        <dbReference type="ARBA" id="ARBA00023209"/>
    </source>
</evidence>
<gene>
    <name evidence="10" type="ORF">H9812_07240</name>
</gene>
<dbReference type="InterPro" id="IPR016064">
    <property type="entry name" value="NAD/diacylglycerol_kinase_sf"/>
</dbReference>
<dbReference type="GO" id="GO:0005524">
    <property type="term" value="F:ATP binding"/>
    <property type="evidence" value="ECO:0007669"/>
    <property type="project" value="UniProtKB-KW"/>
</dbReference>
<dbReference type="SMART" id="SM00046">
    <property type="entry name" value="DAGKc"/>
    <property type="match status" value="1"/>
</dbReference>
<feature type="domain" description="DAGKc" evidence="9">
    <location>
        <begin position="1"/>
        <end position="125"/>
    </location>
</feature>
<dbReference type="PANTHER" id="PTHR12358">
    <property type="entry name" value="SPHINGOSINE KINASE"/>
    <property type="match status" value="1"/>
</dbReference>
<name>A0A9D2DY93_9FIRM</name>
<dbReference type="InterPro" id="IPR001206">
    <property type="entry name" value="Diacylglycerol_kinase_cat_dom"/>
</dbReference>
<evidence type="ECO:0000259" key="9">
    <source>
        <dbReference type="PROSITE" id="PS50146"/>
    </source>
</evidence>
<comment type="caution">
    <text evidence="10">The sequence shown here is derived from an EMBL/GenBank/DDBJ whole genome shotgun (WGS) entry which is preliminary data.</text>
</comment>
<evidence type="ECO:0000313" key="10">
    <source>
        <dbReference type="EMBL" id="HIZ25239.1"/>
    </source>
</evidence>
<evidence type="ECO:0000256" key="4">
    <source>
        <dbReference type="ARBA" id="ARBA00022741"/>
    </source>
</evidence>
<accession>A0A9D2DY93</accession>
<evidence type="ECO:0000256" key="8">
    <source>
        <dbReference type="ARBA" id="ARBA00023264"/>
    </source>
</evidence>
<comment type="cofactor">
    <cofactor evidence="1">
        <name>Mg(2+)</name>
        <dbReference type="ChEBI" id="CHEBI:18420"/>
    </cofactor>
</comment>
<dbReference type="Proteomes" id="UP000824044">
    <property type="component" value="Unassembled WGS sequence"/>
</dbReference>
<dbReference type="PROSITE" id="PS50146">
    <property type="entry name" value="DAGK"/>
    <property type="match status" value="1"/>
</dbReference>
<protein>
    <submittedName>
        <fullName evidence="10">Diacylglycerol kinase family lipid kinase</fullName>
    </submittedName>
</protein>
<evidence type="ECO:0000256" key="1">
    <source>
        <dbReference type="ARBA" id="ARBA00001946"/>
    </source>
</evidence>
<keyword evidence="7" id="KW-0594">Phospholipid biosynthesis</keyword>
<keyword evidence="5 10" id="KW-0418">Kinase</keyword>
<reference evidence="10" key="2">
    <citation type="submission" date="2021-04" db="EMBL/GenBank/DDBJ databases">
        <authorList>
            <person name="Gilroy R."/>
        </authorList>
    </citation>
    <scope>NUCLEOTIDE SEQUENCE</scope>
    <source>
        <strain evidence="10">CHK33-5263</strain>
    </source>
</reference>
<dbReference type="Pfam" id="PF19279">
    <property type="entry name" value="YegS_C"/>
    <property type="match status" value="1"/>
</dbReference>
<evidence type="ECO:0000313" key="11">
    <source>
        <dbReference type="Proteomes" id="UP000824044"/>
    </source>
</evidence>
<keyword evidence="7" id="KW-0444">Lipid biosynthesis</keyword>
<dbReference type="EMBL" id="DXBS01000133">
    <property type="protein sequence ID" value="HIZ25239.1"/>
    <property type="molecule type" value="Genomic_DNA"/>
</dbReference>
<dbReference type="SUPFAM" id="SSF111331">
    <property type="entry name" value="NAD kinase/diacylglycerol kinase-like"/>
    <property type="match status" value="1"/>
</dbReference>
<evidence type="ECO:0000256" key="2">
    <source>
        <dbReference type="ARBA" id="ARBA00005983"/>
    </source>
</evidence>
<evidence type="ECO:0000256" key="3">
    <source>
        <dbReference type="ARBA" id="ARBA00022679"/>
    </source>
</evidence>
<reference evidence="10" key="1">
    <citation type="journal article" date="2021" name="PeerJ">
        <title>Extensive microbial diversity within the chicken gut microbiome revealed by metagenomics and culture.</title>
        <authorList>
            <person name="Gilroy R."/>
            <person name="Ravi A."/>
            <person name="Getino M."/>
            <person name="Pursley I."/>
            <person name="Horton D.L."/>
            <person name="Alikhan N.F."/>
            <person name="Baker D."/>
            <person name="Gharbi K."/>
            <person name="Hall N."/>
            <person name="Watson M."/>
            <person name="Adriaenssens E.M."/>
            <person name="Foster-Nyarko E."/>
            <person name="Jarju S."/>
            <person name="Secka A."/>
            <person name="Antonio M."/>
            <person name="Oren A."/>
            <person name="Chaudhuri R.R."/>
            <person name="La Ragione R."/>
            <person name="Hildebrand F."/>
            <person name="Pallen M.J."/>
        </authorList>
    </citation>
    <scope>NUCLEOTIDE SEQUENCE</scope>
    <source>
        <strain evidence="10">CHK33-5263</strain>
    </source>
</reference>
<dbReference type="Gene3D" id="2.60.200.40">
    <property type="match status" value="1"/>
</dbReference>
<dbReference type="GO" id="GO:0008654">
    <property type="term" value="P:phospholipid biosynthetic process"/>
    <property type="evidence" value="ECO:0007669"/>
    <property type="project" value="UniProtKB-KW"/>
</dbReference>
<keyword evidence="4" id="KW-0547">Nucleotide-binding</keyword>
<sequence>MLNVIVNRKARCAGKLVEKTEERLKAAGVQYRIFYTDKPGAAIKYAHSLSEAGGTEFLVIGGDGTVNEVLSGLVDPSICTLAIIPAGTGNDFAVAAGIPKGIKALDLYLNGAAKPVDYMECGTRRSMNIAGTGIDVEILRRCQRMKHGTNKGKYFRALVACLFRYRGAKLRVTVNGETREYTALIAAVCNGTQLGGGIPLCPPAVIDDGQLELVIVDCPPPRTLVPELVRLMRGKLLTRPITHHIPCNGAVIEGEGNIFVQYDGEICEEGALNARVVSGALKLYRG</sequence>
<keyword evidence="8" id="KW-1208">Phospholipid metabolism</keyword>
<keyword evidence="3" id="KW-0808">Transferase</keyword>
<evidence type="ECO:0000256" key="6">
    <source>
        <dbReference type="ARBA" id="ARBA00022840"/>
    </source>
</evidence>
<dbReference type="GO" id="GO:0016301">
    <property type="term" value="F:kinase activity"/>
    <property type="evidence" value="ECO:0007669"/>
    <property type="project" value="UniProtKB-KW"/>
</dbReference>